<gene>
    <name evidence="1" type="ORF">FHG89_31630</name>
</gene>
<organism evidence="1 2">
    <name type="scientific">Micromonospora orduensis</name>
    <dbReference type="NCBI Taxonomy" id="1420891"/>
    <lineage>
        <taxon>Bacteria</taxon>
        <taxon>Bacillati</taxon>
        <taxon>Actinomycetota</taxon>
        <taxon>Actinomycetes</taxon>
        <taxon>Micromonosporales</taxon>
        <taxon>Micromonosporaceae</taxon>
        <taxon>Micromonospora</taxon>
    </lineage>
</organism>
<dbReference type="RefSeq" id="WP_139588046.1">
    <property type="nucleotide sequence ID" value="NZ_VDFY01000300.1"/>
</dbReference>
<sequence length="132" mass="15690">MKYEIDLARFPTKDDRYHYAYFVDLGNTIVEIGHTDDLRSTMHRWMQSEDCRQIWISRPYKTDVEPPDPRVVEEFGLQMDDWEWSYMQCLEFANRAKVGKLSECRFIGLPLDVIKAWARHVDMGPGQTHIFS</sequence>
<name>A0A5C4Q892_9ACTN</name>
<dbReference type="OrthoDB" id="9810441at2"/>
<dbReference type="Proteomes" id="UP000306145">
    <property type="component" value="Unassembled WGS sequence"/>
</dbReference>
<accession>A0A5C4Q892</accession>
<proteinExistence type="predicted"/>
<dbReference type="AlphaFoldDB" id="A0A5C4Q892"/>
<keyword evidence="2" id="KW-1185">Reference proteome</keyword>
<dbReference type="EMBL" id="VDFY01000300">
    <property type="protein sequence ID" value="TNH21441.1"/>
    <property type="molecule type" value="Genomic_DNA"/>
</dbReference>
<evidence type="ECO:0000313" key="2">
    <source>
        <dbReference type="Proteomes" id="UP000306145"/>
    </source>
</evidence>
<evidence type="ECO:0000313" key="1">
    <source>
        <dbReference type="EMBL" id="TNH21441.1"/>
    </source>
</evidence>
<reference evidence="1 2" key="1">
    <citation type="submission" date="2019-06" db="EMBL/GenBank/DDBJ databases">
        <title>Micromonospora ordensis sp. nov., isolated from deep marine sediment.</title>
        <authorList>
            <person name="Veyisoglu A."/>
            <person name="Carro L."/>
            <person name="Klenk H.-P."/>
            <person name="Sahin N."/>
        </authorList>
    </citation>
    <scope>NUCLEOTIDE SEQUENCE [LARGE SCALE GENOMIC DNA]</scope>
    <source>
        <strain evidence="1 2">S2509</strain>
    </source>
</reference>
<comment type="caution">
    <text evidence="1">The sequence shown here is derived from an EMBL/GenBank/DDBJ whole genome shotgun (WGS) entry which is preliminary data.</text>
</comment>
<protein>
    <submittedName>
        <fullName evidence="1">Uncharacterized protein</fullName>
    </submittedName>
</protein>